<evidence type="ECO:0000259" key="1">
    <source>
        <dbReference type="Pfam" id="PF01593"/>
    </source>
</evidence>
<dbReference type="Gene3D" id="1.10.405.40">
    <property type="match status" value="1"/>
</dbReference>
<dbReference type="InterPro" id="IPR006064">
    <property type="entry name" value="Glycosidase"/>
</dbReference>
<proteinExistence type="predicted"/>
<name>A0A0F6NM66_IPOBA</name>
<reference evidence="3" key="1">
    <citation type="journal article" date="2015" name="Proc. Natl. Acad. Sci. U.S.A.">
        <title>The genome of cultivated sweet potato contains Agrobacterium T-DNAs with expressed genes: An example of a naturally transgenic food crop.</title>
        <authorList>
            <person name="Kyndt T."/>
            <person name="Quispe D."/>
            <person name="Zhai H."/>
            <person name="Jarret R."/>
            <person name="Ghislain M."/>
            <person name="Liu Q."/>
            <person name="Gheysen G."/>
            <person name="Kreuze J.F."/>
        </authorList>
    </citation>
    <scope>NUCLEOTIDE SEQUENCE</scope>
</reference>
<dbReference type="Pfam" id="PF02027">
    <property type="entry name" value="RolB_RolC"/>
    <property type="match status" value="1"/>
</dbReference>
<dbReference type="EMBL" id="KM052617">
    <property type="protein sequence ID" value="AIM47587.1"/>
    <property type="molecule type" value="Genomic_DNA"/>
</dbReference>
<feature type="domain" description="Amine oxidase" evidence="1">
    <location>
        <begin position="212"/>
        <end position="449"/>
    </location>
</feature>
<evidence type="ECO:0000259" key="2">
    <source>
        <dbReference type="Pfam" id="PF02027"/>
    </source>
</evidence>
<feature type="domain" description="Cytokinin glycosidase" evidence="2">
    <location>
        <begin position="5"/>
        <end position="138"/>
    </location>
</feature>
<dbReference type="Pfam" id="PF01593">
    <property type="entry name" value="Amino_oxidase"/>
    <property type="match status" value="1"/>
</dbReference>
<organism evidence="3">
    <name type="scientific">Ipomoea batatas</name>
    <name type="common">Sweet potato</name>
    <name type="synonym">Convolvulus batatas</name>
    <dbReference type="NCBI Taxonomy" id="4120"/>
    <lineage>
        <taxon>Eukaryota</taxon>
        <taxon>Viridiplantae</taxon>
        <taxon>Streptophyta</taxon>
        <taxon>Embryophyta</taxon>
        <taxon>Tracheophyta</taxon>
        <taxon>Spermatophyta</taxon>
        <taxon>Magnoliopsida</taxon>
        <taxon>eudicotyledons</taxon>
        <taxon>Gunneridae</taxon>
        <taxon>Pentapetalae</taxon>
        <taxon>asterids</taxon>
        <taxon>lamiids</taxon>
        <taxon>Solanales</taxon>
        <taxon>Convolvulaceae</taxon>
        <taxon>Ipomoeeae</taxon>
        <taxon>Ipomoea</taxon>
    </lineage>
</organism>
<evidence type="ECO:0000313" key="3">
    <source>
        <dbReference type="EMBL" id="AIM47587.1"/>
    </source>
</evidence>
<dbReference type="InterPro" id="IPR002937">
    <property type="entry name" value="Amino_oxidase"/>
</dbReference>
<sequence>MDVPYSRPRFAPFAISSLIDRRVLKTAVPKAFAAYDQFCTKIMHQQQDWIHAVCSRGRAEPVPDIEPVLQIAPCLHGPGFTQLEVLRSDSPPAFIYTSLDRWLRLVSNECIAWEGEPVVACALPPYAQTPTRRSRMWNTLSLSNSAICSRRPAHMFCVAEEVAASSVARLVNFANTTLSPLIFLEETTASGAFGHYPEGVEPPRVAIFGGALSGLVTALELVSAGVKKITLFERVDELLKSYPAPPPHSSVLQSVPQYGVMPLSGNQICLSHYLDKYRIQSSLRFPRVGTDLTALYFWKNHYTWRSGQAPPDVFGRVCTGWSSLPDGGCEFQSAKLVSLLKINFLLSNGQHSEAALARATWLSRFKDSTFHAALVEIFSRNVSPPGGEAWQEPEDFEAFGMFRLGCGRVSSLYHAVKFSVVLDWIIFGYEDNRHLSVGGARLLQARMRMEIAQANRGDELLCAGAIQKFAREGKVFARRHLSLARYEFRRLARLLPILVHEGAAQCHALFFSGNPQAAGSAKGTAECRGVDQTYWINTHNKINLRD</sequence>
<protein>
    <submittedName>
        <fullName evidence="3">Uncharacterized protein</fullName>
    </submittedName>
</protein>
<accession>A0A0F6NM66</accession>
<dbReference type="GO" id="GO:0016491">
    <property type="term" value="F:oxidoreductase activity"/>
    <property type="evidence" value="ECO:0007669"/>
    <property type="project" value="InterPro"/>
</dbReference>
<dbReference type="AlphaFoldDB" id="A0A0F6NM66"/>